<dbReference type="AlphaFoldDB" id="A0A9D4DDR8"/>
<evidence type="ECO:0000313" key="2">
    <source>
        <dbReference type="Proteomes" id="UP000828390"/>
    </source>
</evidence>
<evidence type="ECO:0000313" key="1">
    <source>
        <dbReference type="EMBL" id="KAH3747494.1"/>
    </source>
</evidence>
<organism evidence="1 2">
    <name type="scientific">Dreissena polymorpha</name>
    <name type="common">Zebra mussel</name>
    <name type="synonym">Mytilus polymorpha</name>
    <dbReference type="NCBI Taxonomy" id="45954"/>
    <lineage>
        <taxon>Eukaryota</taxon>
        <taxon>Metazoa</taxon>
        <taxon>Spiralia</taxon>
        <taxon>Lophotrochozoa</taxon>
        <taxon>Mollusca</taxon>
        <taxon>Bivalvia</taxon>
        <taxon>Autobranchia</taxon>
        <taxon>Heteroconchia</taxon>
        <taxon>Euheterodonta</taxon>
        <taxon>Imparidentia</taxon>
        <taxon>Neoheterodontei</taxon>
        <taxon>Myida</taxon>
        <taxon>Dreissenoidea</taxon>
        <taxon>Dreissenidae</taxon>
        <taxon>Dreissena</taxon>
    </lineage>
</organism>
<gene>
    <name evidence="1" type="ORF">DPMN_181921</name>
</gene>
<dbReference type="EMBL" id="JAIWYP010000010">
    <property type="protein sequence ID" value="KAH3747494.1"/>
    <property type="molecule type" value="Genomic_DNA"/>
</dbReference>
<reference evidence="1" key="1">
    <citation type="journal article" date="2019" name="bioRxiv">
        <title>The Genome of the Zebra Mussel, Dreissena polymorpha: A Resource for Invasive Species Research.</title>
        <authorList>
            <person name="McCartney M.A."/>
            <person name="Auch B."/>
            <person name="Kono T."/>
            <person name="Mallez S."/>
            <person name="Zhang Y."/>
            <person name="Obille A."/>
            <person name="Becker A."/>
            <person name="Abrahante J.E."/>
            <person name="Garbe J."/>
            <person name="Badalamenti J.P."/>
            <person name="Herman A."/>
            <person name="Mangelson H."/>
            <person name="Liachko I."/>
            <person name="Sullivan S."/>
            <person name="Sone E.D."/>
            <person name="Koren S."/>
            <person name="Silverstein K.A.T."/>
            <person name="Beckman K.B."/>
            <person name="Gohl D.M."/>
        </authorList>
    </citation>
    <scope>NUCLEOTIDE SEQUENCE</scope>
    <source>
        <strain evidence="1">Duluth1</strain>
        <tissue evidence="1">Whole animal</tissue>
    </source>
</reference>
<reference evidence="1" key="2">
    <citation type="submission" date="2020-11" db="EMBL/GenBank/DDBJ databases">
        <authorList>
            <person name="McCartney M.A."/>
            <person name="Auch B."/>
            <person name="Kono T."/>
            <person name="Mallez S."/>
            <person name="Becker A."/>
            <person name="Gohl D.M."/>
            <person name="Silverstein K.A.T."/>
            <person name="Koren S."/>
            <person name="Bechman K.B."/>
            <person name="Herman A."/>
            <person name="Abrahante J.E."/>
            <person name="Garbe J."/>
        </authorList>
    </citation>
    <scope>NUCLEOTIDE SEQUENCE</scope>
    <source>
        <strain evidence="1">Duluth1</strain>
        <tissue evidence="1">Whole animal</tissue>
    </source>
</reference>
<sequence length="51" mass="6012">MPANMVCMERVGFSVPKRSLQDYPLQMKNSRNKTKLEMARQRLTRIPTPYV</sequence>
<keyword evidence="2" id="KW-1185">Reference proteome</keyword>
<name>A0A9D4DDR8_DREPO</name>
<comment type="caution">
    <text evidence="1">The sequence shown here is derived from an EMBL/GenBank/DDBJ whole genome shotgun (WGS) entry which is preliminary data.</text>
</comment>
<proteinExistence type="predicted"/>
<dbReference type="Proteomes" id="UP000828390">
    <property type="component" value="Unassembled WGS sequence"/>
</dbReference>
<protein>
    <submittedName>
        <fullName evidence="1">Uncharacterized protein</fullName>
    </submittedName>
</protein>
<accession>A0A9D4DDR8</accession>